<name>A0AAQ3UJQ7_PASNO</name>
<dbReference type="Proteomes" id="UP001341281">
    <property type="component" value="Chromosome 09"/>
</dbReference>
<protein>
    <submittedName>
        <fullName evidence="1">Uncharacterized protein</fullName>
    </submittedName>
</protein>
<evidence type="ECO:0000313" key="1">
    <source>
        <dbReference type="EMBL" id="WVZ93888.1"/>
    </source>
</evidence>
<evidence type="ECO:0000313" key="2">
    <source>
        <dbReference type="Proteomes" id="UP001341281"/>
    </source>
</evidence>
<organism evidence="1 2">
    <name type="scientific">Paspalum notatum var. saurae</name>
    <dbReference type="NCBI Taxonomy" id="547442"/>
    <lineage>
        <taxon>Eukaryota</taxon>
        <taxon>Viridiplantae</taxon>
        <taxon>Streptophyta</taxon>
        <taxon>Embryophyta</taxon>
        <taxon>Tracheophyta</taxon>
        <taxon>Spermatophyta</taxon>
        <taxon>Magnoliopsida</taxon>
        <taxon>Liliopsida</taxon>
        <taxon>Poales</taxon>
        <taxon>Poaceae</taxon>
        <taxon>PACMAD clade</taxon>
        <taxon>Panicoideae</taxon>
        <taxon>Andropogonodae</taxon>
        <taxon>Paspaleae</taxon>
        <taxon>Paspalinae</taxon>
        <taxon>Paspalum</taxon>
    </lineage>
</organism>
<gene>
    <name evidence="1" type="ORF">U9M48_039840</name>
</gene>
<keyword evidence="2" id="KW-1185">Reference proteome</keyword>
<reference evidence="1 2" key="1">
    <citation type="submission" date="2024-02" db="EMBL/GenBank/DDBJ databases">
        <title>High-quality chromosome-scale genome assembly of Pensacola bahiagrass (Paspalum notatum Flugge var. saurae).</title>
        <authorList>
            <person name="Vega J.M."/>
            <person name="Podio M."/>
            <person name="Orjuela J."/>
            <person name="Siena L.A."/>
            <person name="Pessino S.C."/>
            <person name="Combes M.C."/>
            <person name="Mariac C."/>
            <person name="Albertini E."/>
            <person name="Pupilli F."/>
            <person name="Ortiz J.P.A."/>
            <person name="Leblanc O."/>
        </authorList>
    </citation>
    <scope>NUCLEOTIDE SEQUENCE [LARGE SCALE GENOMIC DNA]</scope>
    <source>
        <strain evidence="1">R1</strain>
        <tissue evidence="1">Leaf</tissue>
    </source>
</reference>
<proteinExistence type="predicted"/>
<sequence>MLAKAGTSPAGPKLSYNKDQSIDCGKQVFTSISTGILERSTAILSRSSPSVVRVVVIRLISKTRAPVAQATLRHSPKRQHKNKRGWHKWKALGFLCKQAYSSNI</sequence>
<dbReference type="EMBL" id="CP144753">
    <property type="protein sequence ID" value="WVZ93888.1"/>
    <property type="molecule type" value="Genomic_DNA"/>
</dbReference>
<accession>A0AAQ3UJQ7</accession>
<dbReference type="AlphaFoldDB" id="A0AAQ3UJQ7"/>